<evidence type="ECO:0000256" key="5">
    <source>
        <dbReference type="ARBA" id="ARBA00023244"/>
    </source>
</evidence>
<dbReference type="GO" id="GO:0004851">
    <property type="term" value="F:uroporphyrin-III C-methyltransferase activity"/>
    <property type="evidence" value="ECO:0007669"/>
    <property type="project" value="UniProtKB-EC"/>
</dbReference>
<dbReference type="InterPro" id="IPR000878">
    <property type="entry name" value="4pyrrol_Mease"/>
</dbReference>
<dbReference type="EC" id="2.1.1.107" evidence="1"/>
<dbReference type="PANTHER" id="PTHR45790:SF3">
    <property type="entry name" value="S-ADENOSYL-L-METHIONINE-DEPENDENT UROPORPHYRINOGEN III METHYLTRANSFERASE, CHLOROPLASTIC"/>
    <property type="match status" value="1"/>
</dbReference>
<dbReference type="Gene3D" id="3.40.50.10090">
    <property type="match status" value="1"/>
</dbReference>
<dbReference type="PANTHER" id="PTHR45790">
    <property type="entry name" value="SIROHEME SYNTHASE-RELATED"/>
    <property type="match status" value="1"/>
</dbReference>
<evidence type="ECO:0000256" key="1">
    <source>
        <dbReference type="ARBA" id="ARBA00012162"/>
    </source>
</evidence>
<evidence type="ECO:0000259" key="7">
    <source>
        <dbReference type="Pfam" id="PF00590"/>
    </source>
</evidence>
<protein>
    <recommendedName>
        <fullName evidence="1">uroporphyrinogen-III C-methyltransferase</fullName>
        <ecNumber evidence="1">2.1.1.107</ecNumber>
    </recommendedName>
</protein>
<dbReference type="Proteomes" id="UP001597156">
    <property type="component" value="Unassembled WGS sequence"/>
</dbReference>
<evidence type="ECO:0000313" key="9">
    <source>
        <dbReference type="Proteomes" id="UP001597156"/>
    </source>
</evidence>
<dbReference type="NCBIfam" id="NF004790">
    <property type="entry name" value="PRK06136.1"/>
    <property type="match status" value="1"/>
</dbReference>
<dbReference type="RefSeq" id="WP_121978004.1">
    <property type="nucleotide sequence ID" value="NZ_JBHTLH010000019.1"/>
</dbReference>
<dbReference type="InterPro" id="IPR035996">
    <property type="entry name" value="4pyrrol_Methylase_sf"/>
</dbReference>
<dbReference type="Gene3D" id="3.40.1010.10">
    <property type="entry name" value="Cobalt-precorrin-4 Transmethylase, Domain 1"/>
    <property type="match status" value="1"/>
</dbReference>
<dbReference type="Gene3D" id="3.30.950.10">
    <property type="entry name" value="Methyltransferase, Cobalt-precorrin-4 Transmethylase, Domain 2"/>
    <property type="match status" value="1"/>
</dbReference>
<accession>A0ABW3PQG1</accession>
<evidence type="ECO:0000256" key="4">
    <source>
        <dbReference type="ARBA" id="ARBA00022691"/>
    </source>
</evidence>
<evidence type="ECO:0000313" key="8">
    <source>
        <dbReference type="EMBL" id="MFD1125076.1"/>
    </source>
</evidence>
<dbReference type="EMBL" id="JBHTLH010000019">
    <property type="protein sequence ID" value="MFD1125076.1"/>
    <property type="molecule type" value="Genomic_DNA"/>
</dbReference>
<organism evidence="8 9">
    <name type="scientific">Lentilactobacillus raoultii</name>
    <dbReference type="NCBI Taxonomy" id="1987503"/>
    <lineage>
        <taxon>Bacteria</taxon>
        <taxon>Bacillati</taxon>
        <taxon>Bacillota</taxon>
        <taxon>Bacilli</taxon>
        <taxon>Lactobacillales</taxon>
        <taxon>Lactobacillaceae</taxon>
        <taxon>Lentilactobacillus</taxon>
    </lineage>
</organism>
<keyword evidence="5" id="KW-0627">Porphyrin biosynthesis</keyword>
<dbReference type="PROSITE" id="PS00840">
    <property type="entry name" value="SUMT_2"/>
    <property type="match status" value="1"/>
</dbReference>
<comment type="caution">
    <text evidence="8">The sequence shown here is derived from an EMBL/GenBank/DDBJ whole genome shotgun (WGS) entry which is preliminary data.</text>
</comment>
<evidence type="ECO:0000256" key="6">
    <source>
        <dbReference type="RuleBase" id="RU003960"/>
    </source>
</evidence>
<gene>
    <name evidence="8" type="primary">cobA</name>
    <name evidence="8" type="ORF">ACFQ22_06885</name>
</gene>
<dbReference type="SUPFAM" id="SSF53790">
    <property type="entry name" value="Tetrapyrrole methylase"/>
    <property type="match status" value="1"/>
</dbReference>
<evidence type="ECO:0000256" key="3">
    <source>
        <dbReference type="ARBA" id="ARBA00022679"/>
    </source>
</evidence>
<comment type="similarity">
    <text evidence="6">Belongs to the precorrin methyltransferase family.</text>
</comment>
<dbReference type="InterPro" id="IPR003043">
    <property type="entry name" value="Uropor_MeTrfase_CS"/>
</dbReference>
<name>A0ABW3PQG1_9LACO</name>
<evidence type="ECO:0000256" key="2">
    <source>
        <dbReference type="ARBA" id="ARBA00022603"/>
    </source>
</evidence>
<feature type="domain" description="Tetrapyrrole methylase" evidence="7">
    <location>
        <begin position="5"/>
        <end position="212"/>
    </location>
</feature>
<sequence length="485" mass="53050">MSGFVSLVGAGPGNPELLTVLAKRRLAEADVVVYDRLINSALLMPLTAELINVGKQPEHHRVSQYQINQLLVKLARQGKRVIRLKSGDPDVFGRGGEESQFLHAAGVDFEVVPGITSAIAGLAAAGIPITHREFASSFHVITGHHKAGGHQLNWENIAHQEGTLVFLMGMKELGEITHQLINHGRPKTTPVAVIQWATHWKQRAVRADLDTIETVVNQHGLGAPALIVVGKVVSLMPELALTKPLAGRHLLMPFKESSKLFANLQDQGAAVAFFKRRQNLALDFDWPQIQPGTLIVTSPTAFTFFERRLLAAGYDHRWLSDWRLLAANQLTVKALKARGISADGLYEPNQLARSVASSVMIGEAADLKRTTDFKGQKIATYRAVAVPQPIELSQFHGVIFPSSPAVDDLLNGCQPEQITQLADLPCFVMGRRIFEKCLTAGLQRVILVPSQIDKVPAAIEAYFKANAGSVRVSCEEINRERSISN</sequence>
<keyword evidence="3 6" id="KW-0808">Transferase</keyword>
<dbReference type="NCBIfam" id="TIGR01469">
    <property type="entry name" value="cobA_cysG_Cterm"/>
    <property type="match status" value="1"/>
</dbReference>
<dbReference type="InterPro" id="IPR006366">
    <property type="entry name" value="CobA/CysG_C"/>
</dbReference>
<dbReference type="SUPFAM" id="SSF69618">
    <property type="entry name" value="HemD-like"/>
    <property type="match status" value="1"/>
</dbReference>
<dbReference type="GO" id="GO:0032259">
    <property type="term" value="P:methylation"/>
    <property type="evidence" value="ECO:0007669"/>
    <property type="project" value="UniProtKB-KW"/>
</dbReference>
<dbReference type="Pfam" id="PF00590">
    <property type="entry name" value="TP_methylase"/>
    <property type="match status" value="1"/>
</dbReference>
<dbReference type="InterPro" id="IPR014777">
    <property type="entry name" value="4pyrrole_Mease_sub1"/>
</dbReference>
<reference evidence="9" key="1">
    <citation type="journal article" date="2019" name="Int. J. Syst. Evol. Microbiol.">
        <title>The Global Catalogue of Microorganisms (GCM) 10K type strain sequencing project: providing services to taxonomists for standard genome sequencing and annotation.</title>
        <authorList>
            <consortium name="The Broad Institute Genomics Platform"/>
            <consortium name="The Broad Institute Genome Sequencing Center for Infectious Disease"/>
            <person name="Wu L."/>
            <person name="Ma J."/>
        </authorList>
    </citation>
    <scope>NUCLEOTIDE SEQUENCE [LARGE SCALE GENOMIC DNA]</scope>
    <source>
        <strain evidence="9">CCUG 71848</strain>
    </source>
</reference>
<keyword evidence="2 6" id="KW-0489">Methyltransferase</keyword>
<keyword evidence="9" id="KW-1185">Reference proteome</keyword>
<proteinExistence type="inferred from homology"/>
<dbReference type="InterPro" id="IPR050161">
    <property type="entry name" value="Siro_Cobalamin_biosynth"/>
</dbReference>
<dbReference type="CDD" id="cd11642">
    <property type="entry name" value="SUMT"/>
    <property type="match status" value="1"/>
</dbReference>
<keyword evidence="4" id="KW-0949">S-adenosyl-L-methionine</keyword>
<dbReference type="InterPro" id="IPR036108">
    <property type="entry name" value="4pyrrol_syn_uPrphyn_synt_sf"/>
</dbReference>
<dbReference type="InterPro" id="IPR014776">
    <property type="entry name" value="4pyrrole_Mease_sub2"/>
</dbReference>